<reference evidence="2" key="1">
    <citation type="submission" date="2021-10" db="EMBL/GenBank/DDBJ databases">
        <title>De novo Genome Assembly of Clathrus columnatus (Basidiomycota, Fungi) Using Illumina and Nanopore Sequence Data.</title>
        <authorList>
            <person name="Ogiso-Tanaka E."/>
            <person name="Itagaki H."/>
            <person name="Hosoya T."/>
            <person name="Hosaka K."/>
        </authorList>
    </citation>
    <scope>NUCLEOTIDE SEQUENCE</scope>
    <source>
        <strain evidence="2">MO-923</strain>
    </source>
</reference>
<proteinExistence type="predicted"/>
<feature type="transmembrane region" description="Helical" evidence="1">
    <location>
        <begin position="112"/>
        <end position="131"/>
    </location>
</feature>
<feature type="transmembrane region" description="Helical" evidence="1">
    <location>
        <begin position="152"/>
        <end position="171"/>
    </location>
</feature>
<evidence type="ECO:0000313" key="3">
    <source>
        <dbReference type="Proteomes" id="UP001050691"/>
    </source>
</evidence>
<keyword evidence="1" id="KW-1133">Transmembrane helix</keyword>
<protein>
    <submittedName>
        <fullName evidence="2">Uncharacterized protein</fullName>
    </submittedName>
</protein>
<feature type="transmembrane region" description="Helical" evidence="1">
    <location>
        <begin position="28"/>
        <end position="48"/>
    </location>
</feature>
<dbReference type="AlphaFoldDB" id="A0AAV5A8F0"/>
<name>A0AAV5A8F0_9AGAM</name>
<comment type="caution">
    <text evidence="2">The sequence shown here is derived from an EMBL/GenBank/DDBJ whole genome shotgun (WGS) entry which is preliminary data.</text>
</comment>
<gene>
    <name evidence="2" type="ORF">Clacol_003467</name>
</gene>
<dbReference type="Proteomes" id="UP001050691">
    <property type="component" value="Unassembled WGS sequence"/>
</dbReference>
<feature type="transmembrane region" description="Helical" evidence="1">
    <location>
        <begin position="60"/>
        <end position="80"/>
    </location>
</feature>
<evidence type="ECO:0000313" key="2">
    <source>
        <dbReference type="EMBL" id="GJJ09245.1"/>
    </source>
</evidence>
<keyword evidence="1" id="KW-0812">Transmembrane</keyword>
<dbReference type="EMBL" id="BPWL01000004">
    <property type="protein sequence ID" value="GJJ09245.1"/>
    <property type="molecule type" value="Genomic_DNA"/>
</dbReference>
<accession>A0AAV5A8F0</accession>
<sequence length="195" mass="22165">MIESLYHTAWVYSYLSPAWSAMIRCQQFVVYEGAMGFLGVAVASLMMLVRVRAIYNREAYVMFVLWTLYIIMVGVNVWLLTTAGPVKHPGISGCSMLFGQTVHIGAWDSGTAWTPLAFDTAVIFFVILRTWRSLRLKITRNSKIIKVLIRDGIMYYTVIFAVNLVLAVMVVRAPAPITTNRDDDESDHTQFKKER</sequence>
<evidence type="ECO:0000256" key="1">
    <source>
        <dbReference type="SAM" id="Phobius"/>
    </source>
</evidence>
<organism evidence="2 3">
    <name type="scientific">Clathrus columnatus</name>
    <dbReference type="NCBI Taxonomy" id="1419009"/>
    <lineage>
        <taxon>Eukaryota</taxon>
        <taxon>Fungi</taxon>
        <taxon>Dikarya</taxon>
        <taxon>Basidiomycota</taxon>
        <taxon>Agaricomycotina</taxon>
        <taxon>Agaricomycetes</taxon>
        <taxon>Phallomycetidae</taxon>
        <taxon>Phallales</taxon>
        <taxon>Clathraceae</taxon>
        <taxon>Clathrus</taxon>
    </lineage>
</organism>
<keyword evidence="3" id="KW-1185">Reference proteome</keyword>
<keyword evidence="1" id="KW-0472">Membrane</keyword>